<gene>
    <name evidence="1" type="ORF">SAMN02787113_04656</name>
</gene>
<reference evidence="1 2" key="1">
    <citation type="submission" date="2016-10" db="EMBL/GenBank/DDBJ databases">
        <authorList>
            <person name="Varghese N."/>
            <person name="Submissions S."/>
        </authorList>
    </citation>
    <scope>NUCLEOTIDE SEQUENCE [LARGE SCALE GENOMIC DNA]</scope>
    <source>
        <strain evidence="1 2">TC-13</strain>
    </source>
</reference>
<evidence type="ECO:0000313" key="2">
    <source>
        <dbReference type="Proteomes" id="UP000199410"/>
    </source>
</evidence>
<sequence length="143" mass="16918">MNQQEINQILDELGAKAERDIEVVFARSLKSILAHMLEGHRKFGKNGQATWIDVNKYNRFNQEMKLIAQQLNAVYKEVIKLIQASLERLYIERYLLIAYLLQQSTGEEMVIQTWQYELSKLWDERGRKLSLLLVQRVVELDHK</sequence>
<dbReference type="EMBL" id="FOEL01000027">
    <property type="protein sequence ID" value="SER81566.1"/>
    <property type="molecule type" value="Genomic_DNA"/>
</dbReference>
<name>A0A1H9S948_9BACI</name>
<proteinExistence type="predicted"/>
<dbReference type="RefSeq" id="WP_089987368.1">
    <property type="nucleotide sequence ID" value="NZ_FMVP01000027.1"/>
</dbReference>
<dbReference type="Proteomes" id="UP000199410">
    <property type="component" value="Unassembled WGS sequence"/>
</dbReference>
<protein>
    <submittedName>
        <fullName evidence="1">Uncharacterized protein</fullName>
    </submittedName>
</protein>
<accession>A0A1H9S948</accession>
<organism evidence="1 2">
    <name type="scientific">Lysinibacillus fusiformis</name>
    <dbReference type="NCBI Taxonomy" id="28031"/>
    <lineage>
        <taxon>Bacteria</taxon>
        <taxon>Bacillati</taxon>
        <taxon>Bacillota</taxon>
        <taxon>Bacilli</taxon>
        <taxon>Bacillales</taxon>
        <taxon>Bacillaceae</taxon>
        <taxon>Lysinibacillus</taxon>
    </lineage>
</organism>
<comment type="caution">
    <text evidence="1">The sequence shown here is derived from an EMBL/GenBank/DDBJ whole genome shotgun (WGS) entry which is preliminary data.</text>
</comment>
<dbReference type="AlphaFoldDB" id="A0A1H9S948"/>
<evidence type="ECO:0000313" key="1">
    <source>
        <dbReference type="EMBL" id="SER81566.1"/>
    </source>
</evidence>